<accession>A0A537J9B6</accession>
<name>A0A537J9B6_9BACT</name>
<reference evidence="3 4" key="1">
    <citation type="journal article" date="2019" name="Nat. Microbiol.">
        <title>Mediterranean grassland soil C-N compound turnover is dependent on rainfall and depth, and is mediated by genomically divergent microorganisms.</title>
        <authorList>
            <person name="Diamond S."/>
            <person name="Andeer P.F."/>
            <person name="Li Z."/>
            <person name="Crits-Christoph A."/>
            <person name="Burstein D."/>
            <person name="Anantharaman K."/>
            <person name="Lane K.R."/>
            <person name="Thomas B.C."/>
            <person name="Pan C."/>
            <person name="Northen T.R."/>
            <person name="Banfield J.F."/>
        </authorList>
    </citation>
    <scope>NUCLEOTIDE SEQUENCE [LARGE SCALE GENOMIC DNA]</scope>
    <source>
        <strain evidence="3">NP_7</strain>
    </source>
</reference>
<dbReference type="Pfam" id="PF09347">
    <property type="entry name" value="DUF1989"/>
    <property type="match status" value="1"/>
</dbReference>
<evidence type="ECO:0000259" key="2">
    <source>
        <dbReference type="Pfam" id="PF09347"/>
    </source>
</evidence>
<evidence type="ECO:0000313" key="4">
    <source>
        <dbReference type="Proteomes" id="UP000320048"/>
    </source>
</evidence>
<organism evidence="3 4">
    <name type="scientific">Candidatus Segetimicrobium genomatis</name>
    <dbReference type="NCBI Taxonomy" id="2569760"/>
    <lineage>
        <taxon>Bacteria</taxon>
        <taxon>Bacillati</taxon>
        <taxon>Candidatus Sysuimicrobiota</taxon>
        <taxon>Candidatus Sysuimicrobiia</taxon>
        <taxon>Candidatus Sysuimicrobiales</taxon>
        <taxon>Candidatus Segetimicrobiaceae</taxon>
        <taxon>Candidatus Segetimicrobium</taxon>
    </lineage>
</organism>
<dbReference type="AlphaFoldDB" id="A0A537J9B6"/>
<feature type="domain" description="DUF1989" evidence="2">
    <location>
        <begin position="41"/>
        <end position="205"/>
    </location>
</feature>
<evidence type="ECO:0000313" key="3">
    <source>
        <dbReference type="EMBL" id="TMI80137.1"/>
    </source>
</evidence>
<dbReference type="EMBL" id="VBAO01000239">
    <property type="protein sequence ID" value="TMI80137.1"/>
    <property type="molecule type" value="Genomic_DNA"/>
</dbReference>
<dbReference type="InterPro" id="IPR018959">
    <property type="entry name" value="DUF1989"/>
</dbReference>
<proteinExistence type="predicted"/>
<comment type="caution">
    <text evidence="3">The sequence shown here is derived from an EMBL/GenBank/DDBJ whole genome shotgun (WGS) entry which is preliminary data.</text>
</comment>
<dbReference type="PANTHER" id="PTHR31527">
    <property type="entry name" value="RE64534P"/>
    <property type="match status" value="1"/>
</dbReference>
<evidence type="ECO:0000256" key="1">
    <source>
        <dbReference type="SAM" id="MobiDB-lite"/>
    </source>
</evidence>
<dbReference type="PANTHER" id="PTHR31527:SF0">
    <property type="entry name" value="RE64534P"/>
    <property type="match status" value="1"/>
</dbReference>
<feature type="region of interest" description="Disordered" evidence="1">
    <location>
        <begin position="1"/>
        <end position="25"/>
    </location>
</feature>
<dbReference type="Proteomes" id="UP000320048">
    <property type="component" value="Unassembled WGS sequence"/>
</dbReference>
<protein>
    <submittedName>
        <fullName evidence="3">Urea carboxylase-associated family protein</fullName>
    </submittedName>
</protein>
<gene>
    <name evidence="3" type="ORF">E6H04_09150</name>
</gene>
<sequence length="243" mass="26883">MPLPSDHLFDPPESVRPAHGQEGEWSMEHPEVTRSLIASEEIIAPRGGIAFTMKEGQVCRVIDLEGKQVADFICFNLHDFVDKLSPENTQLLNGTLFLMSGHHLYSTKATRLMTIAADTCGVHDLISGSCSEYTNAFRYGVRGTPNCRTNFERVLKPYGIPLTEIPYSFNIFMNTPVSPEGTTGIQEPTSKPGDYLDLRANIDLLVAISNCPQERNPCNGWNPTTLQVVVYEVEPTGKGAVRQ</sequence>